<dbReference type="PaxDb" id="3218-PP1S204_35V6.1"/>
<dbReference type="Gramene" id="Pp3c3_19580V3.1">
    <property type="protein sequence ID" value="PAC:32942773.CDS.1"/>
    <property type="gene ID" value="Pp3c3_19580"/>
</dbReference>
<gene>
    <name evidence="1" type="ORF">PHYPA_004668</name>
</gene>
<protein>
    <submittedName>
        <fullName evidence="1 2">Uncharacterized protein</fullName>
    </submittedName>
</protein>
<dbReference type="InParanoid" id="A0A2K1KV62"/>
<dbReference type="Proteomes" id="UP000006727">
    <property type="component" value="Chromosome 3"/>
</dbReference>
<dbReference type="EnsemblPlants" id="Pp3c3_19580V3.1">
    <property type="protein sequence ID" value="PAC:32942773.CDS.1"/>
    <property type="gene ID" value="Pp3c3_19580"/>
</dbReference>
<evidence type="ECO:0000313" key="3">
    <source>
        <dbReference type="Proteomes" id="UP000006727"/>
    </source>
</evidence>
<accession>A0A2K1KV62</accession>
<organism evidence="1">
    <name type="scientific">Physcomitrium patens</name>
    <name type="common">Spreading-leaved earth moss</name>
    <name type="synonym">Physcomitrella patens</name>
    <dbReference type="NCBI Taxonomy" id="3218"/>
    <lineage>
        <taxon>Eukaryota</taxon>
        <taxon>Viridiplantae</taxon>
        <taxon>Streptophyta</taxon>
        <taxon>Embryophyta</taxon>
        <taxon>Bryophyta</taxon>
        <taxon>Bryophytina</taxon>
        <taxon>Bryopsida</taxon>
        <taxon>Funariidae</taxon>
        <taxon>Funariales</taxon>
        <taxon>Funariaceae</taxon>
        <taxon>Physcomitrium</taxon>
    </lineage>
</organism>
<dbReference type="EnsemblPlants" id="Pp3c3_19580V3.2">
    <property type="protein sequence ID" value="PAC:32942774.CDS.1"/>
    <property type="gene ID" value="Pp3c3_19580"/>
</dbReference>
<keyword evidence="3" id="KW-1185">Reference proteome</keyword>
<evidence type="ECO:0000313" key="1">
    <source>
        <dbReference type="EMBL" id="PNR57674.1"/>
    </source>
</evidence>
<sequence>MDMLVLFPLEFLANFPAGNPVLNVLKAGKDVAGAKNLIAAVEEGEDLTPSRRLEVAKAPSLSSMPKKGLLG</sequence>
<dbReference type="EMBL" id="ABEU02000003">
    <property type="protein sequence ID" value="PNR57674.1"/>
    <property type="molecule type" value="Genomic_DNA"/>
</dbReference>
<dbReference type="Gramene" id="Pp3c3_19580V3.2">
    <property type="protein sequence ID" value="PAC:32942774.CDS.1"/>
    <property type="gene ID" value="Pp3c3_19580"/>
</dbReference>
<reference evidence="1 3" key="1">
    <citation type="journal article" date="2008" name="Science">
        <title>The Physcomitrella genome reveals evolutionary insights into the conquest of land by plants.</title>
        <authorList>
            <person name="Rensing S."/>
            <person name="Lang D."/>
            <person name="Zimmer A."/>
            <person name="Terry A."/>
            <person name="Salamov A."/>
            <person name="Shapiro H."/>
            <person name="Nishiyama T."/>
            <person name="Perroud P.-F."/>
            <person name="Lindquist E."/>
            <person name="Kamisugi Y."/>
            <person name="Tanahashi T."/>
            <person name="Sakakibara K."/>
            <person name="Fujita T."/>
            <person name="Oishi K."/>
            <person name="Shin-I T."/>
            <person name="Kuroki Y."/>
            <person name="Toyoda A."/>
            <person name="Suzuki Y."/>
            <person name="Hashimoto A."/>
            <person name="Yamaguchi K."/>
            <person name="Sugano A."/>
            <person name="Kohara Y."/>
            <person name="Fujiyama A."/>
            <person name="Anterola A."/>
            <person name="Aoki S."/>
            <person name="Ashton N."/>
            <person name="Barbazuk W.B."/>
            <person name="Barker E."/>
            <person name="Bennetzen J."/>
            <person name="Bezanilla M."/>
            <person name="Blankenship R."/>
            <person name="Cho S.H."/>
            <person name="Dutcher S."/>
            <person name="Estelle M."/>
            <person name="Fawcett J.A."/>
            <person name="Gundlach H."/>
            <person name="Hanada K."/>
            <person name="Heyl A."/>
            <person name="Hicks K.A."/>
            <person name="Hugh J."/>
            <person name="Lohr M."/>
            <person name="Mayer K."/>
            <person name="Melkozernov A."/>
            <person name="Murata T."/>
            <person name="Nelson D."/>
            <person name="Pils B."/>
            <person name="Prigge M."/>
            <person name="Reiss B."/>
            <person name="Renner T."/>
            <person name="Rombauts S."/>
            <person name="Rushton P."/>
            <person name="Sanderfoot A."/>
            <person name="Schween G."/>
            <person name="Shiu S.-H."/>
            <person name="Stueber K."/>
            <person name="Theodoulou F.L."/>
            <person name="Tu H."/>
            <person name="Van de Peer Y."/>
            <person name="Verrier P.J."/>
            <person name="Waters E."/>
            <person name="Wood A."/>
            <person name="Yang L."/>
            <person name="Cove D."/>
            <person name="Cuming A."/>
            <person name="Hasebe M."/>
            <person name="Lucas S."/>
            <person name="Mishler D.B."/>
            <person name="Reski R."/>
            <person name="Grigoriev I."/>
            <person name="Quatrano R.S."/>
            <person name="Boore J.L."/>
        </authorList>
    </citation>
    <scope>NUCLEOTIDE SEQUENCE [LARGE SCALE GENOMIC DNA]</scope>
    <source>
        <strain evidence="2 3">cv. Gransden 2004</strain>
    </source>
</reference>
<evidence type="ECO:0000313" key="2">
    <source>
        <dbReference type="EnsemblPlants" id="PAC:32942773.CDS.1"/>
    </source>
</evidence>
<reference evidence="1 3" key="2">
    <citation type="journal article" date="2018" name="Plant J.">
        <title>The Physcomitrella patens chromosome-scale assembly reveals moss genome structure and evolution.</title>
        <authorList>
            <person name="Lang D."/>
            <person name="Ullrich K.K."/>
            <person name="Murat F."/>
            <person name="Fuchs J."/>
            <person name="Jenkins J."/>
            <person name="Haas F.B."/>
            <person name="Piednoel M."/>
            <person name="Gundlach H."/>
            <person name="Van Bel M."/>
            <person name="Meyberg R."/>
            <person name="Vives C."/>
            <person name="Morata J."/>
            <person name="Symeonidi A."/>
            <person name="Hiss M."/>
            <person name="Muchero W."/>
            <person name="Kamisugi Y."/>
            <person name="Saleh O."/>
            <person name="Blanc G."/>
            <person name="Decker E.L."/>
            <person name="van Gessel N."/>
            <person name="Grimwood J."/>
            <person name="Hayes R.D."/>
            <person name="Graham S.W."/>
            <person name="Gunter L.E."/>
            <person name="McDaniel S.F."/>
            <person name="Hoernstein S.N.W."/>
            <person name="Larsson A."/>
            <person name="Li F.W."/>
            <person name="Perroud P.F."/>
            <person name="Phillips J."/>
            <person name="Ranjan P."/>
            <person name="Rokshar D.S."/>
            <person name="Rothfels C.J."/>
            <person name="Schneider L."/>
            <person name="Shu S."/>
            <person name="Stevenson D.W."/>
            <person name="Thummler F."/>
            <person name="Tillich M."/>
            <person name="Villarreal Aguilar J.C."/>
            <person name="Widiez T."/>
            <person name="Wong G.K."/>
            <person name="Wymore A."/>
            <person name="Zhang Y."/>
            <person name="Zimmer A.D."/>
            <person name="Quatrano R.S."/>
            <person name="Mayer K.F.X."/>
            <person name="Goodstein D."/>
            <person name="Casacuberta J.M."/>
            <person name="Vandepoele K."/>
            <person name="Reski R."/>
            <person name="Cuming A.C."/>
            <person name="Tuskan G.A."/>
            <person name="Maumus F."/>
            <person name="Salse J."/>
            <person name="Schmutz J."/>
            <person name="Rensing S.A."/>
        </authorList>
    </citation>
    <scope>NUCLEOTIDE SEQUENCE [LARGE SCALE GENOMIC DNA]</scope>
    <source>
        <strain evidence="2 3">cv. Gransden 2004</strain>
    </source>
</reference>
<dbReference type="AlphaFoldDB" id="A0A2K1KV62"/>
<name>A0A2K1KV62_PHYPA</name>
<reference evidence="2" key="3">
    <citation type="submission" date="2020-12" db="UniProtKB">
        <authorList>
            <consortium name="EnsemblPlants"/>
        </authorList>
    </citation>
    <scope>IDENTIFICATION</scope>
</reference>
<proteinExistence type="predicted"/>